<dbReference type="SUPFAM" id="SSF52141">
    <property type="entry name" value="Uracil-DNA glycosylase-like"/>
    <property type="match status" value="1"/>
</dbReference>
<evidence type="ECO:0000313" key="2">
    <source>
        <dbReference type="EMBL" id="SDS56530.1"/>
    </source>
</evidence>
<dbReference type="RefSeq" id="WP_091370625.1">
    <property type="nucleotide sequence ID" value="NZ_LT629740.1"/>
</dbReference>
<dbReference type="InterPro" id="IPR032579">
    <property type="entry name" value="Phe_SMUG2-like"/>
</dbReference>
<dbReference type="Gene3D" id="3.40.470.10">
    <property type="entry name" value="Uracil-DNA glycosylase-like domain"/>
    <property type="match status" value="1"/>
</dbReference>
<accession>A0A1H1T8D2</accession>
<dbReference type="OrthoDB" id="7107805at2"/>
<organism evidence="2 3">
    <name type="scientific">Mucilaginibacter mallensis</name>
    <dbReference type="NCBI Taxonomy" id="652787"/>
    <lineage>
        <taxon>Bacteria</taxon>
        <taxon>Pseudomonadati</taxon>
        <taxon>Bacteroidota</taxon>
        <taxon>Sphingobacteriia</taxon>
        <taxon>Sphingobacteriales</taxon>
        <taxon>Sphingobacteriaceae</taxon>
        <taxon>Mucilaginibacter</taxon>
    </lineage>
</organism>
<dbReference type="CDD" id="cd19375">
    <property type="entry name" value="UDG-F3-like_SMUG2"/>
    <property type="match status" value="1"/>
</dbReference>
<dbReference type="InterPro" id="IPR036895">
    <property type="entry name" value="Uracil-DNA_glycosylase-like_sf"/>
</dbReference>
<dbReference type="InterPro" id="IPR005122">
    <property type="entry name" value="Uracil-DNA_glycosylase-like"/>
</dbReference>
<name>A0A1H1T8D2_MUCMA</name>
<proteinExistence type="predicted"/>
<evidence type="ECO:0000313" key="3">
    <source>
        <dbReference type="Proteomes" id="UP000199679"/>
    </source>
</evidence>
<evidence type="ECO:0000259" key="1">
    <source>
        <dbReference type="Pfam" id="PF03167"/>
    </source>
</evidence>
<gene>
    <name evidence="2" type="ORF">SAMN05216490_1388</name>
</gene>
<dbReference type="Proteomes" id="UP000199679">
    <property type="component" value="Chromosome I"/>
</dbReference>
<dbReference type="AlphaFoldDB" id="A0A1H1T8D2"/>
<dbReference type="STRING" id="652787.SAMN05216490_1388"/>
<dbReference type="EMBL" id="LT629740">
    <property type="protein sequence ID" value="SDS56530.1"/>
    <property type="molecule type" value="Genomic_DNA"/>
</dbReference>
<reference evidence="2 3" key="1">
    <citation type="submission" date="2016-10" db="EMBL/GenBank/DDBJ databases">
        <authorList>
            <person name="de Groot N.N."/>
        </authorList>
    </citation>
    <scope>NUCLEOTIDE SEQUENCE [LARGE SCALE GENOMIC DNA]</scope>
    <source>
        <strain evidence="2 3">MP1X4</strain>
    </source>
</reference>
<protein>
    <recommendedName>
        <fullName evidence="1">Uracil-DNA glycosylase-like domain-containing protein</fullName>
    </recommendedName>
</protein>
<dbReference type="Pfam" id="PF03167">
    <property type="entry name" value="UDG"/>
    <property type="match status" value="1"/>
</dbReference>
<keyword evidence="3" id="KW-1185">Reference proteome</keyword>
<sequence length="232" mass="26894">MFANKIINFNKNLHFTGTLPEGVHIMNPFRESETALACSQIFYKKYYGDNDPRHLILGINPGRFGSAMTGVSFTDPKRMSIQCEIPFSGQMTHEPSSEYVYDMIKAYGGIKEFYHHFYIHSICPLGFTVTGPKGKEINYNYYDRPDLQKAVYPFIIDNLKKQIAMGFETNVCFCFGTGKNEAFLRKLNNEMGFFKQIIALEHPRYIMQYKSKTKQVYIDKYLQAFQQVNAIQ</sequence>
<feature type="domain" description="Uracil-DNA glycosylase-like" evidence="1">
    <location>
        <begin position="47"/>
        <end position="226"/>
    </location>
</feature>